<accession>A0A8X7Z963</accession>
<dbReference type="OrthoDB" id="840976at2759"/>
<protein>
    <submittedName>
        <fullName evidence="1">Uncharacterized protein</fullName>
    </submittedName>
</protein>
<comment type="caution">
    <text evidence="1">The sequence shown here is derived from an EMBL/GenBank/DDBJ whole genome shotgun (WGS) entry which is preliminary data.</text>
</comment>
<dbReference type="EMBL" id="JAAWWB010000016">
    <property type="protein sequence ID" value="KAG6763572.1"/>
    <property type="molecule type" value="Genomic_DNA"/>
</dbReference>
<evidence type="ECO:0000313" key="2">
    <source>
        <dbReference type="Proteomes" id="UP000886885"/>
    </source>
</evidence>
<sequence length="226" mass="25839">MEKTTKIYHDDWELESEQDLSFCDLPSFLIKEPEPNSYHRDDQEQRDRFSSQDLFEFLPPDQDTKTNPPQDIIFFGRNMLHKTKQPANSPNPPSFSALLSNRSRRSHSLHVETLKASPTPKLTGSFRDRYSSNNSRKHRVLIGLAKIPPKMELSDIKRRQSRQAPVPMIPAPMLAVDDEKTLVVSINGSYDDRQKGRAGLAKPLKCRSHLSRLLTNACFKGCLPLL</sequence>
<dbReference type="Proteomes" id="UP000886885">
    <property type="component" value="Chromosome 8D"/>
</dbReference>
<keyword evidence="2" id="KW-1185">Reference proteome</keyword>
<proteinExistence type="predicted"/>
<dbReference type="PANTHER" id="PTHR34130:SF8">
    <property type="entry name" value="TRANSMEMBRANE PROTEIN"/>
    <property type="match status" value="1"/>
</dbReference>
<dbReference type="AlphaFoldDB" id="A0A8X7Z963"/>
<name>A0A8X7Z963_POPTO</name>
<gene>
    <name evidence="1" type="ORF">POTOM_030998</name>
</gene>
<dbReference type="PANTHER" id="PTHR34130">
    <property type="entry name" value="OS08G0243800 PROTEIN"/>
    <property type="match status" value="1"/>
</dbReference>
<organism evidence="1 2">
    <name type="scientific">Populus tomentosa</name>
    <name type="common">Chinese white poplar</name>
    <dbReference type="NCBI Taxonomy" id="118781"/>
    <lineage>
        <taxon>Eukaryota</taxon>
        <taxon>Viridiplantae</taxon>
        <taxon>Streptophyta</taxon>
        <taxon>Embryophyta</taxon>
        <taxon>Tracheophyta</taxon>
        <taxon>Spermatophyta</taxon>
        <taxon>Magnoliopsida</taxon>
        <taxon>eudicotyledons</taxon>
        <taxon>Gunneridae</taxon>
        <taxon>Pentapetalae</taxon>
        <taxon>rosids</taxon>
        <taxon>fabids</taxon>
        <taxon>Malpighiales</taxon>
        <taxon>Salicaceae</taxon>
        <taxon>Saliceae</taxon>
        <taxon>Populus</taxon>
    </lineage>
</organism>
<reference evidence="1" key="1">
    <citation type="journal article" date="2020" name="bioRxiv">
        <title>Hybrid origin of Populus tomentosa Carr. identified through genome sequencing and phylogenomic analysis.</title>
        <authorList>
            <person name="An X."/>
            <person name="Gao K."/>
            <person name="Chen Z."/>
            <person name="Li J."/>
            <person name="Yang X."/>
            <person name="Yang X."/>
            <person name="Zhou J."/>
            <person name="Guo T."/>
            <person name="Zhao T."/>
            <person name="Huang S."/>
            <person name="Miao D."/>
            <person name="Khan W.U."/>
            <person name="Rao P."/>
            <person name="Ye M."/>
            <person name="Lei B."/>
            <person name="Liao W."/>
            <person name="Wang J."/>
            <person name="Ji L."/>
            <person name="Li Y."/>
            <person name="Guo B."/>
            <person name="Mustafa N.S."/>
            <person name="Li S."/>
            <person name="Yun Q."/>
            <person name="Keller S.R."/>
            <person name="Mao J."/>
            <person name="Zhang R."/>
            <person name="Strauss S.H."/>
        </authorList>
    </citation>
    <scope>NUCLEOTIDE SEQUENCE</scope>
    <source>
        <strain evidence="1">GM15</strain>
        <tissue evidence="1">Leaf</tissue>
    </source>
</reference>
<evidence type="ECO:0000313" key="1">
    <source>
        <dbReference type="EMBL" id="KAG6763572.1"/>
    </source>
</evidence>